<dbReference type="RefSeq" id="WP_048116172.1">
    <property type="nucleotide sequence ID" value="NZ_CP011070.1"/>
</dbReference>
<keyword evidence="3" id="KW-1185">Reference proteome</keyword>
<name>A0A0D5C3I3_9ARCH</name>
<dbReference type="Proteomes" id="UP000032408">
    <property type="component" value="Chromosome"/>
</dbReference>
<accession>A0A0D5C3I3</accession>
<feature type="region of interest" description="Disordered" evidence="1">
    <location>
        <begin position="1"/>
        <end position="47"/>
    </location>
</feature>
<evidence type="ECO:0000313" key="2">
    <source>
        <dbReference type="EMBL" id="AJW70895.1"/>
    </source>
</evidence>
<evidence type="ECO:0000313" key="3">
    <source>
        <dbReference type="Proteomes" id="UP000032408"/>
    </source>
</evidence>
<dbReference type="GeneID" id="24820410"/>
<dbReference type="KEGG" id="nin:NADRNF5_1207"/>
<proteinExistence type="predicted"/>
<evidence type="ECO:0000256" key="1">
    <source>
        <dbReference type="SAM" id="MobiDB-lite"/>
    </source>
</evidence>
<organism evidence="2 3">
    <name type="scientific">Nitrosopumilus adriaticus</name>
    <dbReference type="NCBI Taxonomy" id="1580092"/>
    <lineage>
        <taxon>Archaea</taxon>
        <taxon>Nitrososphaerota</taxon>
        <taxon>Nitrososphaeria</taxon>
        <taxon>Nitrosopumilales</taxon>
        <taxon>Nitrosopumilaceae</taxon>
        <taxon>Nitrosopumilus</taxon>
    </lineage>
</organism>
<feature type="compositionally biased region" description="Basic and acidic residues" evidence="1">
    <location>
        <begin position="75"/>
        <end position="84"/>
    </location>
</feature>
<gene>
    <name evidence="2" type="ORF">NADRNF5_1207</name>
</gene>
<reference evidence="3" key="1">
    <citation type="submission" date="2015-03" db="EMBL/GenBank/DDBJ databases">
        <title>Characterization of two novel Thaumarchaeota isolated from the Northern Adriatic Sea.</title>
        <authorList>
            <person name="Bayer B."/>
            <person name="Vojvoda J."/>
            <person name="Offre P."/>
            <person name="Srivastava A."/>
            <person name="Elisabeth N."/>
            <person name="Garcia J.A.L."/>
            <person name="Schleper C."/>
            <person name="Herndl G.J."/>
        </authorList>
    </citation>
    <scope>NUCLEOTIDE SEQUENCE [LARGE SCALE GENOMIC DNA]</scope>
    <source>
        <strain evidence="3">NF5</strain>
    </source>
</reference>
<dbReference type="HOGENOM" id="CLU_2216935_0_0_2"/>
<sequence>MNKYLGDYNIAKSSSNNMGNILWTKKNPEKLKNKKPHSDKKSSPTNIIYGDYKQKSHLKKVFIINQEELPEKLKNKNIPADKKFQKSSADNCNIKQGFKRPGR</sequence>
<reference evidence="2 3" key="2">
    <citation type="journal article" date="2016" name="ISME J.">
        <title>Physiological and genomic characterization of two novel marine thaumarchaeal strains indicates niche differentiation.</title>
        <authorList>
            <person name="Bayer B."/>
            <person name="Vojvoda J."/>
            <person name="Offre P."/>
            <person name="Alves R.J."/>
            <person name="Elisabeth N.H."/>
            <person name="Garcia J.A."/>
            <person name="Volland J.M."/>
            <person name="Srivastava A."/>
            <person name="Schleper C."/>
            <person name="Herndl G.J."/>
        </authorList>
    </citation>
    <scope>NUCLEOTIDE SEQUENCE [LARGE SCALE GENOMIC DNA]</scope>
    <source>
        <strain evidence="2 3">NF5</strain>
    </source>
</reference>
<dbReference type="OrthoDB" id="3344at2157"/>
<protein>
    <submittedName>
        <fullName evidence="2">Uncharacterized protein</fullName>
    </submittedName>
</protein>
<dbReference type="STRING" id="1580092.NADRNF5_1207"/>
<feature type="region of interest" description="Disordered" evidence="1">
    <location>
        <begin position="75"/>
        <end position="103"/>
    </location>
</feature>
<dbReference type="EMBL" id="CP011070">
    <property type="protein sequence ID" value="AJW70895.1"/>
    <property type="molecule type" value="Genomic_DNA"/>
</dbReference>
<dbReference type="AlphaFoldDB" id="A0A0D5C3I3"/>